<dbReference type="EMBL" id="AFYH01153774">
    <property type="status" value="NOT_ANNOTATED_CDS"/>
    <property type="molecule type" value="Genomic_DNA"/>
</dbReference>
<keyword evidence="1" id="KW-0472">Membrane</keyword>
<dbReference type="InterPro" id="IPR003598">
    <property type="entry name" value="Ig_sub2"/>
</dbReference>
<proteinExistence type="predicted"/>
<dbReference type="eggNOG" id="ENOG502S2HD">
    <property type="taxonomic scope" value="Eukaryota"/>
</dbReference>
<feature type="domain" description="Ig-like" evidence="2">
    <location>
        <begin position="213"/>
        <end position="288"/>
    </location>
</feature>
<keyword evidence="1" id="KW-1133">Transmembrane helix</keyword>
<dbReference type="GeneTree" id="ENSGT00940000168928"/>
<accession>H3AQ77</accession>
<name>H3AQ77_LATCH</name>
<dbReference type="PROSITE" id="PS50835">
    <property type="entry name" value="IG_LIKE"/>
    <property type="match status" value="3"/>
</dbReference>
<dbReference type="Proteomes" id="UP000008672">
    <property type="component" value="Unassembled WGS sequence"/>
</dbReference>
<dbReference type="SUPFAM" id="SSF48726">
    <property type="entry name" value="Immunoglobulin"/>
    <property type="match status" value="3"/>
</dbReference>
<dbReference type="InterPro" id="IPR036179">
    <property type="entry name" value="Ig-like_dom_sf"/>
</dbReference>
<dbReference type="AlphaFoldDB" id="H3AQ77"/>
<dbReference type="Pfam" id="PF13927">
    <property type="entry name" value="Ig_3"/>
    <property type="match status" value="1"/>
</dbReference>
<evidence type="ECO:0000256" key="1">
    <source>
        <dbReference type="SAM" id="Phobius"/>
    </source>
</evidence>
<keyword evidence="4" id="KW-1185">Reference proteome</keyword>
<dbReference type="SMART" id="SM00408">
    <property type="entry name" value="IGc2"/>
    <property type="match status" value="2"/>
</dbReference>
<dbReference type="OMA" id="LWVAPVE"/>
<evidence type="ECO:0000313" key="3">
    <source>
        <dbReference type="Ensembl" id="ENSLACP00000011798.1"/>
    </source>
</evidence>
<evidence type="ECO:0000313" key="4">
    <source>
        <dbReference type="Proteomes" id="UP000008672"/>
    </source>
</evidence>
<dbReference type="Ensembl" id="ENSLACT00000011888.1">
    <property type="protein sequence ID" value="ENSLACP00000011798.1"/>
    <property type="gene ID" value="ENSLACG00000010385.1"/>
</dbReference>
<reference evidence="3" key="2">
    <citation type="submission" date="2025-08" db="UniProtKB">
        <authorList>
            <consortium name="Ensembl"/>
        </authorList>
    </citation>
    <scope>IDENTIFICATION</scope>
</reference>
<dbReference type="InterPro" id="IPR013783">
    <property type="entry name" value="Ig-like_fold"/>
</dbReference>
<reference evidence="3" key="3">
    <citation type="submission" date="2025-09" db="UniProtKB">
        <authorList>
            <consortium name="Ensembl"/>
        </authorList>
    </citation>
    <scope>IDENTIFICATION</scope>
</reference>
<dbReference type="SMART" id="SM00409">
    <property type="entry name" value="IG"/>
    <property type="match status" value="3"/>
</dbReference>
<dbReference type="PANTHER" id="PTHR11422">
    <property type="entry name" value="T-CELL SURFACE GLYCOPROTEIN CD4"/>
    <property type="match status" value="1"/>
</dbReference>
<evidence type="ECO:0000259" key="2">
    <source>
        <dbReference type="PROSITE" id="PS50835"/>
    </source>
</evidence>
<dbReference type="STRING" id="7897.ENSLACP00000011798"/>
<organism evidence="3 4">
    <name type="scientific">Latimeria chalumnae</name>
    <name type="common">Coelacanth</name>
    <dbReference type="NCBI Taxonomy" id="7897"/>
    <lineage>
        <taxon>Eukaryota</taxon>
        <taxon>Metazoa</taxon>
        <taxon>Chordata</taxon>
        <taxon>Craniata</taxon>
        <taxon>Vertebrata</taxon>
        <taxon>Euteleostomi</taxon>
        <taxon>Coelacanthiformes</taxon>
        <taxon>Coelacanthidae</taxon>
        <taxon>Latimeria</taxon>
    </lineage>
</organism>
<feature type="transmembrane region" description="Helical" evidence="1">
    <location>
        <begin position="305"/>
        <end position="324"/>
    </location>
</feature>
<dbReference type="InParanoid" id="H3AQ77"/>
<dbReference type="InterPro" id="IPR003599">
    <property type="entry name" value="Ig_sub"/>
</dbReference>
<feature type="domain" description="Ig-like" evidence="2">
    <location>
        <begin position="99"/>
        <end position="197"/>
    </location>
</feature>
<keyword evidence="1" id="KW-0812">Transmembrane</keyword>
<feature type="domain" description="Ig-like" evidence="2">
    <location>
        <begin position="1"/>
        <end position="80"/>
    </location>
</feature>
<dbReference type="Bgee" id="ENSLACG00000010385">
    <property type="expression patterns" value="Expressed in muscle tissue and 2 other cell types or tissues"/>
</dbReference>
<dbReference type="PANTHER" id="PTHR11422:SF10">
    <property type="entry name" value="IG-LIKE DOMAIN-CONTAINING PROTEIN"/>
    <property type="match status" value="1"/>
</dbReference>
<reference evidence="4" key="1">
    <citation type="submission" date="2011-08" db="EMBL/GenBank/DDBJ databases">
        <title>The draft genome of Latimeria chalumnae.</title>
        <authorList>
            <person name="Di Palma F."/>
            <person name="Alfoldi J."/>
            <person name="Johnson J."/>
            <person name="Berlin A."/>
            <person name="Gnerre S."/>
            <person name="Jaffe D."/>
            <person name="MacCallum I."/>
            <person name="Young S."/>
            <person name="Walker B.J."/>
            <person name="Lander E."/>
            <person name="Lindblad-Toh K."/>
        </authorList>
    </citation>
    <scope>NUCLEOTIDE SEQUENCE [LARGE SCALE GENOMIC DNA]</scope>
    <source>
        <strain evidence="4">Wild caught</strain>
    </source>
</reference>
<dbReference type="Gene3D" id="2.60.40.10">
    <property type="entry name" value="Immunoglobulins"/>
    <property type="match status" value="3"/>
</dbReference>
<protein>
    <recommendedName>
        <fullName evidence="2">Ig-like domain-containing protein</fullName>
    </recommendedName>
</protein>
<dbReference type="EMBL" id="AFYH01153775">
    <property type="status" value="NOT_ANNOTATED_CDS"/>
    <property type="molecule type" value="Genomic_DNA"/>
</dbReference>
<sequence length="328" mass="36156">SPVLENDSVRLTCDLTDEIDLGTVAWYHKGSRIYSTTPRCTLQRDGRELTVRNLTVHDSGTWKCELKHKNKTAMATHDLHILGFSNSTVQTHSIYAGVGSVAMLPCTLNMKPEGIQGRFYTGWSHKGESDTVAEEILLTNSRAVLEQAGKGERSHLVFQADGSENLTLTISPMREADRGIYTCFVEIGGKRIEKSIRLAVLTIVSSGMGMMREGATIQLTCGSSELSGGERFEWHQLDPTNTSQSRKTYWGQTLVLPAVSGTEAGKWVCTVYQDGIEVGHVEYDLKVAESLYGTRANDSPWKTTFGVIAALLILLLLALLAAFLRQRK</sequence>
<dbReference type="HOGENOM" id="CLU_848732_0_0_1"/>
<dbReference type="InterPro" id="IPR007110">
    <property type="entry name" value="Ig-like_dom"/>
</dbReference>